<dbReference type="EMBL" id="CM037157">
    <property type="protein sequence ID" value="KAH7848637.1"/>
    <property type="molecule type" value="Genomic_DNA"/>
</dbReference>
<comment type="caution">
    <text evidence="1">The sequence shown here is derived from an EMBL/GenBank/DDBJ whole genome shotgun (WGS) entry which is preliminary data.</text>
</comment>
<evidence type="ECO:0000313" key="1">
    <source>
        <dbReference type="EMBL" id="KAH7848637.1"/>
    </source>
</evidence>
<sequence>MASTQTSRNASSSRNPSSIMQRMIPHCYCGLVSPIRTSTVPATLGKKFYGCANYWNGPKCTSFQWIDLPQCDCGRDELVQEVEWLERQLEKTKAEERRLRGMLWCTWVAIICFVIVHFY</sequence>
<evidence type="ECO:0000313" key="2">
    <source>
        <dbReference type="Proteomes" id="UP000828048"/>
    </source>
</evidence>
<dbReference type="Proteomes" id="UP000828048">
    <property type="component" value="Chromosome 7"/>
</dbReference>
<proteinExistence type="predicted"/>
<accession>A0ACB7Y5T7</accession>
<reference evidence="1 2" key="1">
    <citation type="journal article" date="2021" name="Hortic Res">
        <title>High-quality reference genome and annotation aids understanding of berry development for evergreen blueberry (Vaccinium darrowii).</title>
        <authorList>
            <person name="Yu J."/>
            <person name="Hulse-Kemp A.M."/>
            <person name="Babiker E."/>
            <person name="Staton M."/>
        </authorList>
    </citation>
    <scope>NUCLEOTIDE SEQUENCE [LARGE SCALE GENOMIC DNA]</scope>
    <source>
        <strain evidence="2">cv. NJ 8807/NJ 8810</strain>
        <tissue evidence="1">Young leaf</tissue>
    </source>
</reference>
<protein>
    <submittedName>
        <fullName evidence="1">Uncharacterized protein</fullName>
    </submittedName>
</protein>
<name>A0ACB7Y5T7_9ERIC</name>
<organism evidence="1 2">
    <name type="scientific">Vaccinium darrowii</name>
    <dbReference type="NCBI Taxonomy" id="229202"/>
    <lineage>
        <taxon>Eukaryota</taxon>
        <taxon>Viridiplantae</taxon>
        <taxon>Streptophyta</taxon>
        <taxon>Embryophyta</taxon>
        <taxon>Tracheophyta</taxon>
        <taxon>Spermatophyta</taxon>
        <taxon>Magnoliopsida</taxon>
        <taxon>eudicotyledons</taxon>
        <taxon>Gunneridae</taxon>
        <taxon>Pentapetalae</taxon>
        <taxon>asterids</taxon>
        <taxon>Ericales</taxon>
        <taxon>Ericaceae</taxon>
        <taxon>Vaccinioideae</taxon>
        <taxon>Vaccinieae</taxon>
        <taxon>Vaccinium</taxon>
    </lineage>
</organism>
<gene>
    <name evidence="1" type="ORF">Vadar_005470</name>
</gene>
<keyword evidence="2" id="KW-1185">Reference proteome</keyword>